<keyword evidence="2" id="KW-1185">Reference proteome</keyword>
<sequence length="222" mass="21880">MCIAIKARIVCSKSFFPRSKNRVLFLHTYTVPGPQAVAAAGRSVPVRGCADGPGPRGALAAGAPVPVRGCADGPGPGATYTVPGPRAAAAAGAPVPVRGLRRGPGPLRGAAEAGAPVPVRGLRRGPGPLRRCAGGPPGAPVPVRGCADGPGPSGALPCRSGSGAAPTGRAPPVRVCRAAGGGGALALRRRPRPRPGDAGAPWTAPGAAGRVLRWSVSMRVKL</sequence>
<dbReference type="Proteomes" id="UP000299102">
    <property type="component" value="Unassembled WGS sequence"/>
</dbReference>
<evidence type="ECO:0000313" key="2">
    <source>
        <dbReference type="Proteomes" id="UP000299102"/>
    </source>
</evidence>
<evidence type="ECO:0000313" key="1">
    <source>
        <dbReference type="EMBL" id="GBP70943.1"/>
    </source>
</evidence>
<gene>
    <name evidence="1" type="ORF">EVAR_48951_1</name>
</gene>
<name>A0A4C1Y6G7_EUMVA</name>
<organism evidence="1 2">
    <name type="scientific">Eumeta variegata</name>
    <name type="common">Bagworm moth</name>
    <name type="synonym">Eumeta japonica</name>
    <dbReference type="NCBI Taxonomy" id="151549"/>
    <lineage>
        <taxon>Eukaryota</taxon>
        <taxon>Metazoa</taxon>
        <taxon>Ecdysozoa</taxon>
        <taxon>Arthropoda</taxon>
        <taxon>Hexapoda</taxon>
        <taxon>Insecta</taxon>
        <taxon>Pterygota</taxon>
        <taxon>Neoptera</taxon>
        <taxon>Endopterygota</taxon>
        <taxon>Lepidoptera</taxon>
        <taxon>Glossata</taxon>
        <taxon>Ditrysia</taxon>
        <taxon>Tineoidea</taxon>
        <taxon>Psychidae</taxon>
        <taxon>Oiketicinae</taxon>
        <taxon>Eumeta</taxon>
    </lineage>
</organism>
<comment type="caution">
    <text evidence="1">The sequence shown here is derived from an EMBL/GenBank/DDBJ whole genome shotgun (WGS) entry which is preliminary data.</text>
</comment>
<dbReference type="AlphaFoldDB" id="A0A4C1Y6G7"/>
<accession>A0A4C1Y6G7</accession>
<dbReference type="EMBL" id="BGZK01001092">
    <property type="protein sequence ID" value="GBP70943.1"/>
    <property type="molecule type" value="Genomic_DNA"/>
</dbReference>
<proteinExistence type="predicted"/>
<protein>
    <submittedName>
        <fullName evidence="1">Uncharacterized protein</fullName>
    </submittedName>
</protein>
<reference evidence="1 2" key="1">
    <citation type="journal article" date="2019" name="Commun. Biol.">
        <title>The bagworm genome reveals a unique fibroin gene that provides high tensile strength.</title>
        <authorList>
            <person name="Kono N."/>
            <person name="Nakamura H."/>
            <person name="Ohtoshi R."/>
            <person name="Tomita M."/>
            <person name="Numata K."/>
            <person name="Arakawa K."/>
        </authorList>
    </citation>
    <scope>NUCLEOTIDE SEQUENCE [LARGE SCALE GENOMIC DNA]</scope>
</reference>